<evidence type="ECO:0000313" key="1">
    <source>
        <dbReference type="EMBL" id="NLR21174.1"/>
    </source>
</evidence>
<dbReference type="AlphaFoldDB" id="A0A8I2H4Z9"/>
<evidence type="ECO:0000313" key="2">
    <source>
        <dbReference type="Proteomes" id="UP000646877"/>
    </source>
</evidence>
<dbReference type="Proteomes" id="UP000646877">
    <property type="component" value="Unassembled WGS sequence"/>
</dbReference>
<dbReference type="EMBL" id="WEIA01000003">
    <property type="protein sequence ID" value="NLR21174.1"/>
    <property type="molecule type" value="Genomic_DNA"/>
</dbReference>
<protein>
    <submittedName>
        <fullName evidence="1">Uncharacterized protein</fullName>
    </submittedName>
</protein>
<organism evidence="1 2">
    <name type="scientific">Pseudoalteromonas maricaloris</name>
    <dbReference type="NCBI Taxonomy" id="184924"/>
    <lineage>
        <taxon>Bacteria</taxon>
        <taxon>Pseudomonadati</taxon>
        <taxon>Pseudomonadota</taxon>
        <taxon>Gammaproteobacteria</taxon>
        <taxon>Alteromonadales</taxon>
        <taxon>Pseudoalteromonadaceae</taxon>
        <taxon>Pseudoalteromonas</taxon>
    </lineage>
</organism>
<reference evidence="1" key="1">
    <citation type="submission" date="2019-10" db="EMBL/GenBank/DDBJ databases">
        <authorList>
            <person name="Paulsen S."/>
        </authorList>
    </citation>
    <scope>NUCLEOTIDE SEQUENCE</scope>
    <source>
        <strain evidence="1">LMG 19692</strain>
    </source>
</reference>
<sequence length="107" mass="11972">MRLSEVMMKLNLVDVNEPIAVSSKVAFAKTINEALCGYANNIRKINVRIEKQVDKQIGKFTLCQVELLLPGLPTLKVKAKGKTLLQALNRALSNCKQILKQNYFKLG</sequence>
<accession>A0A8I2H4Z9</accession>
<gene>
    <name evidence="1" type="ORF">F9Y85_07550</name>
</gene>
<proteinExistence type="predicted"/>
<name>A0A8I2H4Z9_9GAMM</name>
<comment type="caution">
    <text evidence="1">The sequence shown here is derived from an EMBL/GenBank/DDBJ whole genome shotgun (WGS) entry which is preliminary data.</text>
</comment>